<accession>A0A0V0R6R6</accession>
<feature type="transmembrane region" description="Helical" evidence="1">
    <location>
        <begin position="133"/>
        <end position="151"/>
    </location>
</feature>
<keyword evidence="3" id="KW-1185">Reference proteome</keyword>
<dbReference type="AlphaFoldDB" id="A0A0V0R6R6"/>
<protein>
    <submittedName>
        <fullName evidence="2">Uncharacterized protein</fullName>
    </submittedName>
</protein>
<evidence type="ECO:0000313" key="2">
    <source>
        <dbReference type="EMBL" id="KRX10191.1"/>
    </source>
</evidence>
<evidence type="ECO:0000256" key="1">
    <source>
        <dbReference type="SAM" id="Phobius"/>
    </source>
</evidence>
<dbReference type="Proteomes" id="UP000054937">
    <property type="component" value="Unassembled WGS sequence"/>
</dbReference>
<feature type="transmembrane region" description="Helical" evidence="1">
    <location>
        <begin position="103"/>
        <end position="121"/>
    </location>
</feature>
<keyword evidence="1" id="KW-1133">Transmembrane helix</keyword>
<dbReference type="InParanoid" id="A0A0V0R6R6"/>
<reference evidence="2 3" key="1">
    <citation type="journal article" date="2015" name="Sci. Rep.">
        <title>Genome of the facultative scuticociliatosis pathogen Pseudocohnilembus persalinus provides insight into its virulence through horizontal gene transfer.</title>
        <authorList>
            <person name="Xiong J."/>
            <person name="Wang G."/>
            <person name="Cheng J."/>
            <person name="Tian M."/>
            <person name="Pan X."/>
            <person name="Warren A."/>
            <person name="Jiang C."/>
            <person name="Yuan D."/>
            <person name="Miao W."/>
        </authorList>
    </citation>
    <scope>NUCLEOTIDE SEQUENCE [LARGE SCALE GENOMIC DNA]</scope>
    <source>
        <strain evidence="2">36N120E</strain>
    </source>
</reference>
<sequence>MAGNFIGIFAIICSLASLAWTLITLVYWVLLTIKNRKELIYDDPEQDLILKINNKLFKIRILWNYLNVFLKKAYLQPVLMYIRKFLFPLFLICFNQYLDVAILPFILIYNLVYIGYFIVYQPLQEKIQNYRQIISEILHLLSYIPLMFLAFNDSSDFAKQINYSRFYIIVAIVFLAFNDAFLAYHFIISPIYKKIKSSVPKIENLYQAQDLRAETPLSTQKPKKRKEISNLALNDELESLRDSQTKLQTPQILQESAGGFDVARRKIMRQRHKINNANIKNSRTQKNLPTTLINESTRVTSRKK</sequence>
<gene>
    <name evidence="2" type="ORF">PPERSA_08649</name>
</gene>
<feature type="transmembrane region" description="Helical" evidence="1">
    <location>
        <begin position="6"/>
        <end position="30"/>
    </location>
</feature>
<comment type="caution">
    <text evidence="2">The sequence shown here is derived from an EMBL/GenBank/DDBJ whole genome shotgun (WGS) entry which is preliminary data.</text>
</comment>
<keyword evidence="1" id="KW-0472">Membrane</keyword>
<evidence type="ECO:0000313" key="3">
    <source>
        <dbReference type="Proteomes" id="UP000054937"/>
    </source>
</evidence>
<organism evidence="2 3">
    <name type="scientific">Pseudocohnilembus persalinus</name>
    <name type="common">Ciliate</name>
    <dbReference type="NCBI Taxonomy" id="266149"/>
    <lineage>
        <taxon>Eukaryota</taxon>
        <taxon>Sar</taxon>
        <taxon>Alveolata</taxon>
        <taxon>Ciliophora</taxon>
        <taxon>Intramacronucleata</taxon>
        <taxon>Oligohymenophorea</taxon>
        <taxon>Scuticociliatia</taxon>
        <taxon>Philasterida</taxon>
        <taxon>Pseudocohnilembidae</taxon>
        <taxon>Pseudocohnilembus</taxon>
    </lineage>
</organism>
<feature type="transmembrane region" description="Helical" evidence="1">
    <location>
        <begin position="166"/>
        <end position="187"/>
    </location>
</feature>
<name>A0A0V0R6R6_PSEPJ</name>
<keyword evidence="1" id="KW-0812">Transmembrane</keyword>
<dbReference type="OMA" id="IYITISK"/>
<dbReference type="EMBL" id="LDAU01000038">
    <property type="protein sequence ID" value="KRX10191.1"/>
    <property type="molecule type" value="Genomic_DNA"/>
</dbReference>
<proteinExistence type="predicted"/>